<dbReference type="OrthoDB" id="9802489at2"/>
<dbReference type="Proteomes" id="UP000032360">
    <property type="component" value="Unassembled WGS sequence"/>
</dbReference>
<organism evidence="2 3">
    <name type="scientific">Acidithrix ferrooxidans</name>
    <dbReference type="NCBI Taxonomy" id="1280514"/>
    <lineage>
        <taxon>Bacteria</taxon>
        <taxon>Bacillati</taxon>
        <taxon>Actinomycetota</taxon>
        <taxon>Acidimicrobiia</taxon>
        <taxon>Acidimicrobiales</taxon>
        <taxon>Acidimicrobiaceae</taxon>
        <taxon>Acidithrix</taxon>
    </lineage>
</organism>
<accession>A0A0D8HKS4</accession>
<dbReference type="AlphaFoldDB" id="A0A0D8HKS4"/>
<dbReference type="Pfam" id="PF07883">
    <property type="entry name" value="Cupin_2"/>
    <property type="match status" value="1"/>
</dbReference>
<sequence length="128" mass="13894">MELNKRQPTIKGPSDWFTGDVYLDRLANGGELSPLSVGSVHFTPGARTAWHSHRGGQTLYVTEGKGLVQAHDGEVLEVTSGDVVVSGDGELHWHGATPDYYMTHISMTIGEATWGQHVTDAQYFGPSK</sequence>
<dbReference type="InterPro" id="IPR047263">
    <property type="entry name" value="HNL-like_cupin"/>
</dbReference>
<dbReference type="SUPFAM" id="SSF51182">
    <property type="entry name" value="RmlC-like cupins"/>
    <property type="match status" value="1"/>
</dbReference>
<name>A0A0D8HKS4_9ACTN</name>
<dbReference type="PANTHER" id="PTHR43698">
    <property type="entry name" value="RIBD C-TERMINAL DOMAIN CONTAINING PROTEIN"/>
    <property type="match status" value="1"/>
</dbReference>
<evidence type="ECO:0000259" key="1">
    <source>
        <dbReference type="Pfam" id="PF07883"/>
    </source>
</evidence>
<keyword evidence="3" id="KW-1185">Reference proteome</keyword>
<feature type="domain" description="Cupin type-2" evidence="1">
    <location>
        <begin position="40"/>
        <end position="97"/>
    </location>
</feature>
<dbReference type="EMBL" id="JXYS01000016">
    <property type="protein sequence ID" value="KJF18474.1"/>
    <property type="molecule type" value="Genomic_DNA"/>
</dbReference>
<evidence type="ECO:0000313" key="2">
    <source>
        <dbReference type="EMBL" id="KJF18474.1"/>
    </source>
</evidence>
<reference evidence="2 3" key="1">
    <citation type="submission" date="2015-01" db="EMBL/GenBank/DDBJ databases">
        <title>Draft genome of the acidophilic iron oxidizer Acidithrix ferrooxidans strain Py-F3.</title>
        <authorList>
            <person name="Poehlein A."/>
            <person name="Eisen S."/>
            <person name="Schloemann M."/>
            <person name="Johnson B.D."/>
            <person name="Daniel R."/>
            <person name="Muehling M."/>
        </authorList>
    </citation>
    <scope>NUCLEOTIDE SEQUENCE [LARGE SCALE GENOMIC DNA]</scope>
    <source>
        <strain evidence="2 3">Py-F3</strain>
    </source>
</reference>
<gene>
    <name evidence="2" type="ORF">AXFE_06450</name>
</gene>
<dbReference type="InterPro" id="IPR014710">
    <property type="entry name" value="RmlC-like_jellyroll"/>
</dbReference>
<comment type="caution">
    <text evidence="2">The sequence shown here is derived from an EMBL/GenBank/DDBJ whole genome shotgun (WGS) entry which is preliminary data.</text>
</comment>
<evidence type="ECO:0000313" key="3">
    <source>
        <dbReference type="Proteomes" id="UP000032360"/>
    </source>
</evidence>
<dbReference type="STRING" id="1280514.AXFE_06450"/>
<dbReference type="InterPro" id="IPR013096">
    <property type="entry name" value="Cupin_2"/>
</dbReference>
<protein>
    <submittedName>
        <fullName evidence="2">Cupin domain protein</fullName>
    </submittedName>
</protein>
<proteinExistence type="predicted"/>
<dbReference type="Gene3D" id="2.60.120.10">
    <property type="entry name" value="Jelly Rolls"/>
    <property type="match status" value="1"/>
</dbReference>
<dbReference type="CDD" id="cd02233">
    <property type="entry name" value="cupin_HNL-like"/>
    <property type="match status" value="1"/>
</dbReference>
<dbReference type="PANTHER" id="PTHR43698:SF1">
    <property type="entry name" value="BLL4564 PROTEIN"/>
    <property type="match status" value="1"/>
</dbReference>
<dbReference type="RefSeq" id="WP_052604427.1">
    <property type="nucleotide sequence ID" value="NZ_JXYS01000016.1"/>
</dbReference>
<dbReference type="PATRIC" id="fig|1280514.3.peg.871"/>
<dbReference type="InterPro" id="IPR011051">
    <property type="entry name" value="RmlC_Cupin_sf"/>
</dbReference>